<evidence type="ECO:0000259" key="1">
    <source>
        <dbReference type="PROSITE" id="PS51352"/>
    </source>
</evidence>
<dbReference type="InterPro" id="IPR047262">
    <property type="entry name" value="PRX-like1"/>
</dbReference>
<gene>
    <name evidence="2" type="ORF">ACHKAR_14835</name>
</gene>
<accession>A0ABW7NDA2</accession>
<evidence type="ECO:0000313" key="2">
    <source>
        <dbReference type="EMBL" id="MFH6984729.1"/>
    </source>
</evidence>
<reference evidence="2 3" key="1">
    <citation type="journal article" date="2013" name="Int. J. Syst. Evol. Microbiol.">
        <title>Marinoscillum luteum sp. nov., isolated from marine sediment.</title>
        <authorList>
            <person name="Cha I.T."/>
            <person name="Park S.J."/>
            <person name="Kim S.J."/>
            <person name="Kim J.G."/>
            <person name="Jung M.Y."/>
            <person name="Shin K.S."/>
            <person name="Kwon K.K."/>
            <person name="Yang S.H."/>
            <person name="Seo Y.S."/>
            <person name="Rhee S.K."/>
        </authorList>
    </citation>
    <scope>NUCLEOTIDE SEQUENCE [LARGE SCALE GENOMIC DNA]</scope>
    <source>
        <strain evidence="2 3">KCTC 23939</strain>
    </source>
</reference>
<name>A0ABW7NDA2_9BACT</name>
<dbReference type="PANTHER" id="PTHR43640">
    <property type="entry name" value="OS07G0260300 PROTEIN"/>
    <property type="match status" value="1"/>
</dbReference>
<dbReference type="SUPFAM" id="SSF52833">
    <property type="entry name" value="Thioredoxin-like"/>
    <property type="match status" value="1"/>
</dbReference>
<comment type="caution">
    <text evidence="2">The sequence shown here is derived from an EMBL/GenBank/DDBJ whole genome shotgun (WGS) entry which is preliminary data.</text>
</comment>
<dbReference type="PROSITE" id="PS51352">
    <property type="entry name" value="THIOREDOXIN_2"/>
    <property type="match status" value="1"/>
</dbReference>
<dbReference type="InterPro" id="IPR036249">
    <property type="entry name" value="Thioredoxin-like_sf"/>
</dbReference>
<dbReference type="PANTHER" id="PTHR43640:SF1">
    <property type="entry name" value="THIOREDOXIN-DEPENDENT PEROXIREDOXIN"/>
    <property type="match status" value="1"/>
</dbReference>
<protein>
    <submittedName>
        <fullName evidence="2">Thioredoxin family protein</fullName>
    </submittedName>
</protein>
<organism evidence="2 3">
    <name type="scientific">Marinoscillum luteum</name>
    <dbReference type="NCBI Taxonomy" id="861051"/>
    <lineage>
        <taxon>Bacteria</taxon>
        <taxon>Pseudomonadati</taxon>
        <taxon>Bacteroidota</taxon>
        <taxon>Cytophagia</taxon>
        <taxon>Cytophagales</taxon>
        <taxon>Reichenbachiellaceae</taxon>
        <taxon>Marinoscillum</taxon>
    </lineage>
</organism>
<dbReference type="EMBL" id="JBIPKE010000018">
    <property type="protein sequence ID" value="MFH6984729.1"/>
    <property type="molecule type" value="Genomic_DNA"/>
</dbReference>
<dbReference type="Gene3D" id="3.40.30.10">
    <property type="entry name" value="Glutaredoxin"/>
    <property type="match status" value="1"/>
</dbReference>
<evidence type="ECO:0000313" key="3">
    <source>
        <dbReference type="Proteomes" id="UP001610063"/>
    </source>
</evidence>
<keyword evidence="3" id="KW-1185">Reference proteome</keyword>
<dbReference type="InterPro" id="IPR013766">
    <property type="entry name" value="Thioredoxin_domain"/>
</dbReference>
<dbReference type="InterPro" id="IPR000866">
    <property type="entry name" value="AhpC/TSA"/>
</dbReference>
<feature type="domain" description="Thioredoxin" evidence="1">
    <location>
        <begin position="9"/>
        <end position="165"/>
    </location>
</feature>
<sequence length="184" mass="20159">MSLTLSSMMSLGTPAPDFRLPDVVSGKSVSLSEARGAKGTVVMFICAHCPYVIHIQEEIANIAHYYQDKGVDFVAISANDVIKYPGDSPEALREQALSVGFTFPYLYDESQRVARAYKAECTPDFFVFDENNLCVYRGRMDEASPGNGKPVNGKDLRGALDALVLGDPISDDQHPSMGCNIKWK</sequence>
<dbReference type="Pfam" id="PF00578">
    <property type="entry name" value="AhpC-TSA"/>
    <property type="match status" value="1"/>
</dbReference>
<dbReference type="Proteomes" id="UP001610063">
    <property type="component" value="Unassembled WGS sequence"/>
</dbReference>
<dbReference type="CDD" id="cd02969">
    <property type="entry name" value="PRX_like1"/>
    <property type="match status" value="1"/>
</dbReference>
<dbReference type="RefSeq" id="WP_395418157.1">
    <property type="nucleotide sequence ID" value="NZ_JBIPKE010000018.1"/>
</dbReference>
<proteinExistence type="predicted"/>